<comment type="caution">
    <text evidence="2">The sequence shown here is derived from an EMBL/GenBank/DDBJ whole genome shotgun (WGS) entry which is preliminary data.</text>
</comment>
<accession>A0A5B7I693</accession>
<dbReference type="AlphaFoldDB" id="A0A5B7I693"/>
<gene>
    <name evidence="2" type="ORF">E2C01_075508</name>
</gene>
<dbReference type="Proteomes" id="UP000324222">
    <property type="component" value="Unassembled WGS sequence"/>
</dbReference>
<evidence type="ECO:0000313" key="2">
    <source>
        <dbReference type="EMBL" id="MPC80911.1"/>
    </source>
</evidence>
<protein>
    <submittedName>
        <fullName evidence="2">Uncharacterized protein</fullName>
    </submittedName>
</protein>
<feature type="compositionally biased region" description="Basic and acidic residues" evidence="1">
    <location>
        <begin position="1"/>
        <end position="16"/>
    </location>
</feature>
<proteinExistence type="predicted"/>
<dbReference type="EMBL" id="VSRR010055386">
    <property type="protein sequence ID" value="MPC80911.1"/>
    <property type="molecule type" value="Genomic_DNA"/>
</dbReference>
<sequence length="72" mass="8190">MAAEHLHCINGREKSSPRHSNTRSRETQVSHSEGDFFKLLLHNSGSDRLMEAVRRRGAICKGWSLNTMRKGL</sequence>
<evidence type="ECO:0000313" key="3">
    <source>
        <dbReference type="Proteomes" id="UP000324222"/>
    </source>
</evidence>
<feature type="region of interest" description="Disordered" evidence="1">
    <location>
        <begin position="1"/>
        <end position="30"/>
    </location>
</feature>
<organism evidence="2 3">
    <name type="scientific">Portunus trituberculatus</name>
    <name type="common">Swimming crab</name>
    <name type="synonym">Neptunus trituberculatus</name>
    <dbReference type="NCBI Taxonomy" id="210409"/>
    <lineage>
        <taxon>Eukaryota</taxon>
        <taxon>Metazoa</taxon>
        <taxon>Ecdysozoa</taxon>
        <taxon>Arthropoda</taxon>
        <taxon>Crustacea</taxon>
        <taxon>Multicrustacea</taxon>
        <taxon>Malacostraca</taxon>
        <taxon>Eumalacostraca</taxon>
        <taxon>Eucarida</taxon>
        <taxon>Decapoda</taxon>
        <taxon>Pleocyemata</taxon>
        <taxon>Brachyura</taxon>
        <taxon>Eubrachyura</taxon>
        <taxon>Portunoidea</taxon>
        <taxon>Portunidae</taxon>
        <taxon>Portuninae</taxon>
        <taxon>Portunus</taxon>
    </lineage>
</organism>
<name>A0A5B7I693_PORTR</name>
<reference evidence="2 3" key="1">
    <citation type="submission" date="2019-05" db="EMBL/GenBank/DDBJ databases">
        <title>Another draft genome of Portunus trituberculatus and its Hox gene families provides insights of decapod evolution.</title>
        <authorList>
            <person name="Jeong J.-H."/>
            <person name="Song I."/>
            <person name="Kim S."/>
            <person name="Choi T."/>
            <person name="Kim D."/>
            <person name="Ryu S."/>
            <person name="Kim W."/>
        </authorList>
    </citation>
    <scope>NUCLEOTIDE SEQUENCE [LARGE SCALE GENOMIC DNA]</scope>
    <source>
        <tissue evidence="2">Muscle</tissue>
    </source>
</reference>
<keyword evidence="3" id="KW-1185">Reference proteome</keyword>
<evidence type="ECO:0000256" key="1">
    <source>
        <dbReference type="SAM" id="MobiDB-lite"/>
    </source>
</evidence>